<dbReference type="RefSeq" id="WP_310913149.1">
    <property type="nucleotide sequence ID" value="NZ_JAVLVT010000006.1"/>
</dbReference>
<reference evidence="2" key="1">
    <citation type="submission" date="2023-07" db="EMBL/GenBank/DDBJ databases">
        <title>Novel species in the genus Lipingzhangella isolated from Sambhar Salt Lake.</title>
        <authorList>
            <person name="Jiya N."/>
            <person name="Kajale S."/>
            <person name="Sharma A."/>
        </authorList>
    </citation>
    <scope>NUCLEOTIDE SEQUENCE [LARGE SCALE GENOMIC DNA]</scope>
    <source>
        <strain evidence="2">LS1_29</strain>
    </source>
</reference>
<organism evidence="1 2">
    <name type="scientific">Lipingzhangella rawalii</name>
    <dbReference type="NCBI Taxonomy" id="2055835"/>
    <lineage>
        <taxon>Bacteria</taxon>
        <taxon>Bacillati</taxon>
        <taxon>Actinomycetota</taxon>
        <taxon>Actinomycetes</taxon>
        <taxon>Streptosporangiales</taxon>
        <taxon>Nocardiopsidaceae</taxon>
        <taxon>Lipingzhangella</taxon>
    </lineage>
</organism>
<name>A0ABU2H8H2_9ACTN</name>
<keyword evidence="2" id="KW-1185">Reference proteome</keyword>
<evidence type="ECO:0000313" key="1">
    <source>
        <dbReference type="EMBL" id="MDS1271603.1"/>
    </source>
</evidence>
<dbReference type="Proteomes" id="UP001250214">
    <property type="component" value="Unassembled WGS sequence"/>
</dbReference>
<gene>
    <name evidence="1" type="ORF">RIF23_15010</name>
</gene>
<comment type="caution">
    <text evidence="1">The sequence shown here is derived from an EMBL/GenBank/DDBJ whole genome shotgun (WGS) entry which is preliminary data.</text>
</comment>
<sequence>MADLLRARLHEEDSATGLWALLTVDGRVHANLAHDQLTRTERIAFELQSREHNTGRVVFRGRYGYTHGGKPYIDVPGAPPTERIVAVHDPVGTLSWDAELVQEYLARAAEAQTADTEEAAVAYRELAQWAPETRAQALADLRDALWRGAPISTFHGQVNYTNLRSPRTLTGQSHKPINHNCLLHGLEEVPLEEWPEAAQLFVTRGAWLIDTFGINGLEYLNGLQLGVGGGAVDAPPGSATVHAPRFRMVDGVLRNKRHQTLQAWGPSRSLLEHVRSSEYLGYPADPETLTGVIESRMDRAASNGAASDTYADVLEELLTVLRHATDSEMAMSRGYRTPQDLIRSVQDSDRSRLVNSGLDDQYCCVVAEKHEAGQADRLWAISSRMRYNTWHFRPWSDNAEDVDGVAEVYAPPGTPDITTHADFHHPGHINYSVKHSIRAPEEIHVGSERFVGIIDVRLSRAVDRRYHEQDLADSVFVASLIKLAYERLVAAARESGTGTQIRGFDIDWYRRTYLPQPTEMTALHAGR</sequence>
<proteinExistence type="predicted"/>
<dbReference type="EMBL" id="JAVLVT010000006">
    <property type="protein sequence ID" value="MDS1271603.1"/>
    <property type="molecule type" value="Genomic_DNA"/>
</dbReference>
<protein>
    <recommendedName>
        <fullName evidence="3">GAF domain-containing protein</fullName>
    </recommendedName>
</protein>
<evidence type="ECO:0008006" key="3">
    <source>
        <dbReference type="Google" id="ProtNLM"/>
    </source>
</evidence>
<accession>A0ABU2H8H2</accession>
<evidence type="ECO:0000313" key="2">
    <source>
        <dbReference type="Proteomes" id="UP001250214"/>
    </source>
</evidence>